<proteinExistence type="predicted"/>
<gene>
    <name evidence="2" type="ORF">J2S57_000049</name>
</gene>
<evidence type="ECO:0000313" key="3">
    <source>
        <dbReference type="Proteomes" id="UP001235712"/>
    </source>
</evidence>
<comment type="caution">
    <text evidence="2">The sequence shown here is derived from an EMBL/GenBank/DDBJ whole genome shotgun (WGS) entry which is preliminary data.</text>
</comment>
<dbReference type="Pfam" id="PF05685">
    <property type="entry name" value="Uma2"/>
    <property type="match status" value="1"/>
</dbReference>
<evidence type="ECO:0000259" key="1">
    <source>
        <dbReference type="Pfam" id="PF05685"/>
    </source>
</evidence>
<dbReference type="Proteomes" id="UP001235712">
    <property type="component" value="Unassembled WGS sequence"/>
</dbReference>
<accession>A0ABT9NWT3</accession>
<dbReference type="GO" id="GO:0004519">
    <property type="term" value="F:endonuclease activity"/>
    <property type="evidence" value="ECO:0007669"/>
    <property type="project" value="UniProtKB-KW"/>
</dbReference>
<organism evidence="2 3">
    <name type="scientific">Kineosporia succinea</name>
    <dbReference type="NCBI Taxonomy" id="84632"/>
    <lineage>
        <taxon>Bacteria</taxon>
        <taxon>Bacillati</taxon>
        <taxon>Actinomycetota</taxon>
        <taxon>Actinomycetes</taxon>
        <taxon>Kineosporiales</taxon>
        <taxon>Kineosporiaceae</taxon>
        <taxon>Kineosporia</taxon>
    </lineage>
</organism>
<dbReference type="PANTHER" id="PTHR35400">
    <property type="entry name" value="SLR1083 PROTEIN"/>
    <property type="match status" value="1"/>
</dbReference>
<dbReference type="RefSeq" id="WP_307236589.1">
    <property type="nucleotide sequence ID" value="NZ_JAUSQZ010000001.1"/>
</dbReference>
<dbReference type="CDD" id="cd06260">
    <property type="entry name" value="DUF820-like"/>
    <property type="match status" value="1"/>
</dbReference>
<dbReference type="InterPro" id="IPR012296">
    <property type="entry name" value="Nuclease_put_TT1808"/>
</dbReference>
<keyword evidence="2" id="KW-0378">Hydrolase</keyword>
<keyword evidence="2" id="KW-0255">Endonuclease</keyword>
<reference evidence="2 3" key="1">
    <citation type="submission" date="2023-07" db="EMBL/GenBank/DDBJ databases">
        <title>Sequencing the genomes of 1000 actinobacteria strains.</title>
        <authorList>
            <person name="Klenk H.-P."/>
        </authorList>
    </citation>
    <scope>NUCLEOTIDE SEQUENCE [LARGE SCALE GENOMIC DNA]</scope>
    <source>
        <strain evidence="2 3">DSM 44388</strain>
    </source>
</reference>
<dbReference type="EMBL" id="JAUSQZ010000001">
    <property type="protein sequence ID" value="MDP9824300.1"/>
    <property type="molecule type" value="Genomic_DNA"/>
</dbReference>
<protein>
    <submittedName>
        <fullName evidence="2">Uma2 family endonuclease</fullName>
    </submittedName>
</protein>
<keyword evidence="3" id="KW-1185">Reference proteome</keyword>
<dbReference type="InterPro" id="IPR008538">
    <property type="entry name" value="Uma2"/>
</dbReference>
<sequence>MTQIWPDVVRAWDELEVPDGWRVAQAATDGILLMPLTAGGEHNVIGGLLTRQFFDAITDDEYFVGWDLPASLPDDGIYVPDLCVAHESRIRWNSRSVPMDVFVVAVEITTPDSAVNDRNRKWRAYARGGIPQYLLVDASDPGGPTVSLFSRPVDGVYQDVVRVPFGERIELAAPLSVVLDTGAFVRPEVG</sequence>
<dbReference type="SUPFAM" id="SSF52980">
    <property type="entry name" value="Restriction endonuclease-like"/>
    <property type="match status" value="1"/>
</dbReference>
<dbReference type="InterPro" id="IPR011335">
    <property type="entry name" value="Restrct_endonuc-II-like"/>
</dbReference>
<dbReference type="PANTHER" id="PTHR35400:SF3">
    <property type="entry name" value="SLL1072 PROTEIN"/>
    <property type="match status" value="1"/>
</dbReference>
<dbReference type="Gene3D" id="3.90.1570.10">
    <property type="entry name" value="tt1808, chain A"/>
    <property type="match status" value="1"/>
</dbReference>
<name>A0ABT9NWT3_9ACTN</name>
<keyword evidence="2" id="KW-0540">Nuclease</keyword>
<evidence type="ECO:0000313" key="2">
    <source>
        <dbReference type="EMBL" id="MDP9824300.1"/>
    </source>
</evidence>
<feature type="domain" description="Putative restriction endonuclease" evidence="1">
    <location>
        <begin position="20"/>
        <end position="175"/>
    </location>
</feature>